<dbReference type="STRING" id="83767.SAMN05660652_03979"/>
<dbReference type="Gene3D" id="3.40.50.10770">
    <property type="entry name" value="Hypothetical protein VC1899 like domain (Restriction endonuclease-like)"/>
    <property type="match status" value="1"/>
</dbReference>
<accession>A0A1G8N4W1</accession>
<dbReference type="Gene3D" id="1.10.10.680">
    <property type="entry name" value="Hypothetical protein VC1899 (Restriction endonuclease-like)"/>
    <property type="match status" value="1"/>
</dbReference>
<dbReference type="InterPro" id="IPR011856">
    <property type="entry name" value="tRNA_endonuc-like_dom_sf"/>
</dbReference>
<feature type="domain" description="Card1 endonuclease" evidence="1">
    <location>
        <begin position="235"/>
        <end position="372"/>
    </location>
</feature>
<protein>
    <recommendedName>
        <fullName evidence="1">Card1 endonuclease domain-containing protein</fullName>
    </recommendedName>
</protein>
<proteinExistence type="predicted"/>
<evidence type="ECO:0000313" key="2">
    <source>
        <dbReference type="EMBL" id="SDI75155.1"/>
    </source>
</evidence>
<name>A0A1G8N4W1_9RHOO</name>
<dbReference type="EMBL" id="FNCY01000028">
    <property type="protein sequence ID" value="SDI75155.1"/>
    <property type="molecule type" value="Genomic_DNA"/>
</dbReference>
<dbReference type="Pfam" id="PF09002">
    <property type="entry name" value="Card1_endonuc"/>
    <property type="match status" value="1"/>
</dbReference>
<dbReference type="Proteomes" id="UP000198607">
    <property type="component" value="Unassembled WGS sequence"/>
</dbReference>
<gene>
    <name evidence="2" type="ORF">SAMN05660652_03979</name>
</gene>
<dbReference type="SUPFAM" id="SSF52980">
    <property type="entry name" value="Restriction endonuclease-like"/>
    <property type="match status" value="1"/>
</dbReference>
<sequence length="374" mass="41924">MHLISFVDDIRPEIVTPALDPQFRISQVTLFCEDEKRRDATHVAEEIRHAKLPVNTLPIRPEWDVQAVHERLSSVISLSPAPCLINLSAATPLQAAIAQQVALRHNVASFVIHPEEDRLLWLTPPPSAQPAEDASIADTLDLERYFGLYGIELVECKYRLGNRDSKLEKLSCELMDIAIRQPEAIHTLNRLGAGMDKNFVSRLHIPVEQKELKDFISRCAIACRTSDDRIDFGDAETRFFLCGGWLEVWLLYQVAQLRDEFDIHDAASGVKIVSNETVRNEYDLAMLVNNQLFLVECKTVVQKGQGGGVGMDVLFKLDSVSQLGGLHAHAMLISLSVATADEVSRATLQGLALINGKELHNIRERLRHWIRATT</sequence>
<keyword evidence="3" id="KW-1185">Reference proteome</keyword>
<dbReference type="InterPro" id="IPR015093">
    <property type="entry name" value="Card1_endonucl_dom"/>
</dbReference>
<dbReference type="Gene3D" id="3.40.1350.10">
    <property type="match status" value="1"/>
</dbReference>
<evidence type="ECO:0000313" key="3">
    <source>
        <dbReference type="Proteomes" id="UP000198607"/>
    </source>
</evidence>
<dbReference type="AlphaFoldDB" id="A0A1G8N4W1"/>
<dbReference type="GO" id="GO:0003676">
    <property type="term" value="F:nucleic acid binding"/>
    <property type="evidence" value="ECO:0007669"/>
    <property type="project" value="InterPro"/>
</dbReference>
<evidence type="ECO:0000259" key="1">
    <source>
        <dbReference type="Pfam" id="PF09002"/>
    </source>
</evidence>
<reference evidence="2 3" key="1">
    <citation type="submission" date="2016-10" db="EMBL/GenBank/DDBJ databases">
        <authorList>
            <person name="de Groot N.N."/>
        </authorList>
    </citation>
    <scope>NUCLEOTIDE SEQUENCE [LARGE SCALE GENOMIC DNA]</scope>
    <source>
        <strain evidence="2 3">DSM 5885</strain>
    </source>
</reference>
<dbReference type="InterPro" id="IPR011335">
    <property type="entry name" value="Restrct_endonuc-II-like"/>
</dbReference>
<organism evidence="2 3">
    <name type="scientific">Propionivibrio dicarboxylicus</name>
    <dbReference type="NCBI Taxonomy" id="83767"/>
    <lineage>
        <taxon>Bacteria</taxon>
        <taxon>Pseudomonadati</taxon>
        <taxon>Pseudomonadota</taxon>
        <taxon>Betaproteobacteria</taxon>
        <taxon>Rhodocyclales</taxon>
        <taxon>Rhodocyclaceae</taxon>
        <taxon>Propionivibrio</taxon>
    </lineage>
</organism>